<dbReference type="NCBIfam" id="TIGR00176">
    <property type="entry name" value="mobB"/>
    <property type="match status" value="1"/>
</dbReference>
<evidence type="ECO:0000313" key="3">
    <source>
        <dbReference type="Proteomes" id="UP000000442"/>
    </source>
</evidence>
<organism evidence="2 3">
    <name type="scientific">Desulforapulum autotrophicum (strain ATCC 43914 / DSM 3382 / VKM B-1955 / HRM2)</name>
    <name type="common">Desulfobacterium autotrophicum</name>
    <dbReference type="NCBI Taxonomy" id="177437"/>
    <lineage>
        <taxon>Bacteria</taxon>
        <taxon>Pseudomonadati</taxon>
        <taxon>Thermodesulfobacteriota</taxon>
        <taxon>Desulfobacteria</taxon>
        <taxon>Desulfobacterales</taxon>
        <taxon>Desulfobacteraceae</taxon>
        <taxon>Desulforapulum</taxon>
    </lineage>
</organism>
<dbReference type="HOGENOM" id="CLU_068199_2_1_7"/>
<gene>
    <name evidence="2" type="primary">mobB</name>
    <name evidence="2" type="ordered locus">HRM2_04800</name>
</gene>
<dbReference type="Pfam" id="PF03205">
    <property type="entry name" value="MobB"/>
    <property type="match status" value="1"/>
</dbReference>
<dbReference type="OrthoDB" id="9786803at2"/>
<dbReference type="STRING" id="177437.HRM2_04800"/>
<protein>
    <submittedName>
        <fullName evidence="2">MobB</fullName>
    </submittedName>
</protein>
<dbReference type="RefSeq" id="WP_012662843.1">
    <property type="nucleotide sequence ID" value="NC_012108.1"/>
</dbReference>
<dbReference type="CDD" id="cd03116">
    <property type="entry name" value="MobB"/>
    <property type="match status" value="1"/>
</dbReference>
<evidence type="ECO:0000259" key="1">
    <source>
        <dbReference type="Pfam" id="PF03205"/>
    </source>
</evidence>
<dbReference type="Gene3D" id="3.40.50.300">
    <property type="entry name" value="P-loop containing nucleotide triphosphate hydrolases"/>
    <property type="match status" value="1"/>
</dbReference>
<dbReference type="GO" id="GO:0005525">
    <property type="term" value="F:GTP binding"/>
    <property type="evidence" value="ECO:0007669"/>
    <property type="project" value="InterPro"/>
</dbReference>
<dbReference type="PANTHER" id="PTHR40072">
    <property type="entry name" value="MOLYBDOPTERIN-GUANINE DINUCLEOTIDE BIOSYNTHESIS ADAPTER PROTEIN-RELATED"/>
    <property type="match status" value="1"/>
</dbReference>
<dbReference type="eggNOG" id="COG1763">
    <property type="taxonomic scope" value="Bacteria"/>
</dbReference>
<accession>C0QHN6</accession>
<dbReference type="KEGG" id="dat:HRM2_04800"/>
<dbReference type="SUPFAM" id="SSF52540">
    <property type="entry name" value="P-loop containing nucleoside triphosphate hydrolases"/>
    <property type="match status" value="1"/>
</dbReference>
<name>C0QHN6_DESAH</name>
<dbReference type="InterPro" id="IPR004435">
    <property type="entry name" value="MobB_dom"/>
</dbReference>
<dbReference type="InterPro" id="IPR052539">
    <property type="entry name" value="MGD_biosynthesis_adapter"/>
</dbReference>
<dbReference type="Proteomes" id="UP000000442">
    <property type="component" value="Chromosome"/>
</dbReference>
<evidence type="ECO:0000313" key="2">
    <source>
        <dbReference type="EMBL" id="ACN13594.1"/>
    </source>
</evidence>
<dbReference type="PANTHER" id="PTHR40072:SF1">
    <property type="entry name" value="MOLYBDOPTERIN-GUANINE DINUCLEOTIDE BIOSYNTHESIS ADAPTER PROTEIN"/>
    <property type="match status" value="1"/>
</dbReference>
<dbReference type="EMBL" id="CP001087">
    <property type="protein sequence ID" value="ACN13594.1"/>
    <property type="molecule type" value="Genomic_DNA"/>
</dbReference>
<proteinExistence type="predicted"/>
<dbReference type="InterPro" id="IPR027417">
    <property type="entry name" value="P-loop_NTPase"/>
</dbReference>
<keyword evidence="3" id="KW-1185">Reference proteome</keyword>
<sequence length="168" mass="18631">MRPLTIAIVGKSRSGKTTLLEKIIPILKSRGHKIGVVKHAHRGFDMDKTGKDSWRHKKAGAASTLVVSDKAIALVKDIEAPSLKDVVHYLSDMDLIIVEGFKHERIPKIEIFRTAGGHENPLFIEDPNLVAFITDASLRPPVPTFDINDAEAVALFIETTFIHDQPQH</sequence>
<feature type="domain" description="Molybdopterin-guanine dinucleotide biosynthesis protein B (MobB)" evidence="1">
    <location>
        <begin position="6"/>
        <end position="135"/>
    </location>
</feature>
<dbReference type="GO" id="GO:0006777">
    <property type="term" value="P:Mo-molybdopterin cofactor biosynthetic process"/>
    <property type="evidence" value="ECO:0007669"/>
    <property type="project" value="InterPro"/>
</dbReference>
<dbReference type="AlphaFoldDB" id="C0QHN6"/>
<reference evidence="2 3" key="1">
    <citation type="journal article" date="2009" name="Environ. Microbiol.">
        <title>Genome sequence of Desulfobacterium autotrophicum HRM2, a marine sulfate reducer oxidizing organic carbon completely to carbon dioxide.</title>
        <authorList>
            <person name="Strittmatter A.W."/>
            <person name="Liesegang H."/>
            <person name="Rabus R."/>
            <person name="Decker I."/>
            <person name="Amann J."/>
            <person name="Andres S."/>
            <person name="Henne A."/>
            <person name="Fricke W.F."/>
            <person name="Martinez-Arias R."/>
            <person name="Bartels D."/>
            <person name="Goesmann A."/>
            <person name="Krause L."/>
            <person name="Puehler A."/>
            <person name="Klenk H.P."/>
            <person name="Richter M."/>
            <person name="Schuler M."/>
            <person name="Gloeckner F.O."/>
            <person name="Meyerdierks A."/>
            <person name="Gottschalk G."/>
            <person name="Amann R."/>
        </authorList>
    </citation>
    <scope>NUCLEOTIDE SEQUENCE [LARGE SCALE GENOMIC DNA]</scope>
    <source>
        <strain evidence="3">ATCC 43914 / DSM 3382 / HRM2</strain>
    </source>
</reference>